<dbReference type="SUPFAM" id="SSF51735">
    <property type="entry name" value="NAD(P)-binding Rossmann-fold domains"/>
    <property type="match status" value="1"/>
</dbReference>
<proteinExistence type="predicted"/>
<sequence>MDLKLKGKKVLVLASSKGIGREIANKYSEEGASVIITGRTEEI</sequence>
<reference evidence="1 2" key="1">
    <citation type="submission" date="2019-07" db="EMBL/GenBank/DDBJ databases">
        <title>Whole genome shotgun sequence of Oceanobacillus sojae NBRC 105379.</title>
        <authorList>
            <person name="Hosoyama A."/>
            <person name="Uohara A."/>
            <person name="Ohji S."/>
            <person name="Ichikawa N."/>
        </authorList>
    </citation>
    <scope>NUCLEOTIDE SEQUENCE [LARGE SCALE GENOMIC DNA]</scope>
    <source>
        <strain evidence="1 2">NBRC 105379</strain>
    </source>
</reference>
<dbReference type="InterPro" id="IPR002347">
    <property type="entry name" value="SDR_fam"/>
</dbReference>
<protein>
    <submittedName>
        <fullName evidence="1">Uncharacterized protein</fullName>
    </submittedName>
</protein>
<evidence type="ECO:0000313" key="1">
    <source>
        <dbReference type="EMBL" id="GEN87089.1"/>
    </source>
</evidence>
<accession>A0A511ZI10</accession>
<dbReference type="InterPro" id="IPR036291">
    <property type="entry name" value="NAD(P)-bd_dom_sf"/>
</dbReference>
<keyword evidence="2" id="KW-1185">Reference proteome</keyword>
<name>A0A511ZI10_9BACI</name>
<evidence type="ECO:0000313" key="2">
    <source>
        <dbReference type="Proteomes" id="UP000321558"/>
    </source>
</evidence>
<dbReference type="Proteomes" id="UP000321558">
    <property type="component" value="Unassembled WGS sequence"/>
</dbReference>
<dbReference type="Gene3D" id="3.40.50.720">
    <property type="entry name" value="NAD(P)-binding Rossmann-like Domain"/>
    <property type="match status" value="1"/>
</dbReference>
<dbReference type="Pfam" id="PF00106">
    <property type="entry name" value="adh_short"/>
    <property type="match status" value="1"/>
</dbReference>
<gene>
    <name evidence="1" type="ORF">OSO01_18280</name>
</gene>
<dbReference type="EMBL" id="BJYM01000006">
    <property type="protein sequence ID" value="GEN87089.1"/>
    <property type="molecule type" value="Genomic_DNA"/>
</dbReference>
<comment type="caution">
    <text evidence="1">The sequence shown here is derived from an EMBL/GenBank/DDBJ whole genome shotgun (WGS) entry which is preliminary data.</text>
</comment>
<dbReference type="AlphaFoldDB" id="A0A511ZI10"/>
<organism evidence="1 2">
    <name type="scientific">Oceanobacillus sojae</name>
    <dbReference type="NCBI Taxonomy" id="582851"/>
    <lineage>
        <taxon>Bacteria</taxon>
        <taxon>Bacillati</taxon>
        <taxon>Bacillota</taxon>
        <taxon>Bacilli</taxon>
        <taxon>Bacillales</taxon>
        <taxon>Bacillaceae</taxon>
        <taxon>Oceanobacillus</taxon>
    </lineage>
</organism>